<proteinExistence type="predicted"/>
<accession>A0A941IC75</accession>
<protein>
    <submittedName>
        <fullName evidence="1">Uncharacterized protein</fullName>
    </submittedName>
</protein>
<evidence type="ECO:0000313" key="1">
    <source>
        <dbReference type="EMBL" id="MBR7799894.1"/>
    </source>
</evidence>
<name>A0A941IC75_9BURK</name>
<dbReference type="AlphaFoldDB" id="A0A941IC75"/>
<keyword evidence="2" id="KW-1185">Reference proteome</keyword>
<dbReference type="RefSeq" id="WP_212674999.1">
    <property type="nucleotide sequence ID" value="NZ_JAGSPJ010000002.1"/>
</dbReference>
<dbReference type="EMBL" id="JAGSPJ010000002">
    <property type="protein sequence ID" value="MBR7799894.1"/>
    <property type="molecule type" value="Genomic_DNA"/>
</dbReference>
<organism evidence="1 2">
    <name type="scientific">Undibacterium fentianense</name>
    <dbReference type="NCBI Taxonomy" id="2828728"/>
    <lineage>
        <taxon>Bacteria</taxon>
        <taxon>Pseudomonadati</taxon>
        <taxon>Pseudomonadota</taxon>
        <taxon>Betaproteobacteria</taxon>
        <taxon>Burkholderiales</taxon>
        <taxon>Oxalobacteraceae</taxon>
        <taxon>Undibacterium</taxon>
    </lineage>
</organism>
<evidence type="ECO:0000313" key="2">
    <source>
        <dbReference type="Proteomes" id="UP000678545"/>
    </source>
</evidence>
<gene>
    <name evidence="1" type="ORF">KDM90_07785</name>
</gene>
<dbReference type="Proteomes" id="UP000678545">
    <property type="component" value="Unassembled WGS sequence"/>
</dbReference>
<comment type="caution">
    <text evidence="1">The sequence shown here is derived from an EMBL/GenBank/DDBJ whole genome shotgun (WGS) entry which is preliminary data.</text>
</comment>
<sequence length="271" mass="30380">MSAFVLPKSTTVKVGTISHSLRPYLAHGIPENLVRIALPNQTNAPALNDTNGIYLGELMAYFAAATTFCHSTVEVYAKHEMILGEFVQSLQTIRGERPHMTGLEAVAQDIALPVVLEIELGEDCEVQADLHFEAADSSEKSWKHWRSVKLARAGGIPASWIKKFYFPRLLDYKDLGSIKNSRMQEQTIDTALMIGGVMQAWHKDSPADLLLAFRQQYGTINFSQSMHFDGLSVERFFNLTGLRDPATRILNQMTIWQDLDALAKKQKIELT</sequence>
<reference evidence="1" key="1">
    <citation type="submission" date="2021-04" db="EMBL/GenBank/DDBJ databases">
        <title>novel species isolated from subtropical streams in China.</title>
        <authorList>
            <person name="Lu H."/>
        </authorList>
    </citation>
    <scope>NUCLEOTIDE SEQUENCE</scope>
    <source>
        <strain evidence="1">FT137W</strain>
    </source>
</reference>